<dbReference type="AlphaFoldDB" id="A0A9Q0SMP9"/>
<accession>A0A9Q0SMP9</accession>
<comment type="caution">
    <text evidence="1">The sequence shown here is derived from an EMBL/GenBank/DDBJ whole genome shotgun (WGS) entry which is preliminary data.</text>
</comment>
<evidence type="ECO:0000313" key="1">
    <source>
        <dbReference type="EMBL" id="KAJ6682698.1"/>
    </source>
</evidence>
<name>A0A9Q0SMP9_9ROSI</name>
<sequence length="175" mass="19425">MEYRKPEATQVQLMGPGEKRQNENLLKTLAITFSATTLLTRITPLYGSSLLYADPTESSLVVGFCTFLHQVIGELVIVMMLRLVELTAKSTSCAQTFRNGNRVDRDIKRTLPSSSIFPCYSVFSEIQILEPGACPRTQPDIYKKCCFVLRIGRPVGQKSKPLIIPDGKVSALTPI</sequence>
<organism evidence="1 2">
    <name type="scientific">Salix koriyanagi</name>
    <dbReference type="NCBI Taxonomy" id="2511006"/>
    <lineage>
        <taxon>Eukaryota</taxon>
        <taxon>Viridiplantae</taxon>
        <taxon>Streptophyta</taxon>
        <taxon>Embryophyta</taxon>
        <taxon>Tracheophyta</taxon>
        <taxon>Spermatophyta</taxon>
        <taxon>Magnoliopsida</taxon>
        <taxon>eudicotyledons</taxon>
        <taxon>Gunneridae</taxon>
        <taxon>Pentapetalae</taxon>
        <taxon>rosids</taxon>
        <taxon>fabids</taxon>
        <taxon>Malpighiales</taxon>
        <taxon>Salicaceae</taxon>
        <taxon>Saliceae</taxon>
        <taxon>Salix</taxon>
    </lineage>
</organism>
<evidence type="ECO:0000313" key="2">
    <source>
        <dbReference type="Proteomes" id="UP001151752"/>
    </source>
</evidence>
<dbReference type="Proteomes" id="UP001151752">
    <property type="component" value="Chromosome 5"/>
</dbReference>
<reference evidence="1" key="2">
    <citation type="journal article" date="2023" name="Int. J. Mol. Sci.">
        <title>De Novo Assembly and Annotation of 11 Diverse Shrub Willow (Salix) Genomes Reveals Novel Gene Organization in Sex-Linked Regions.</title>
        <authorList>
            <person name="Hyden B."/>
            <person name="Feng K."/>
            <person name="Yates T.B."/>
            <person name="Jawdy S."/>
            <person name="Cereghino C."/>
            <person name="Smart L.B."/>
            <person name="Muchero W."/>
        </authorList>
    </citation>
    <scope>NUCLEOTIDE SEQUENCE</scope>
    <source>
        <tissue evidence="1">Shoot tip</tissue>
    </source>
</reference>
<gene>
    <name evidence="1" type="ORF">OIU74_020855</name>
</gene>
<dbReference type="EMBL" id="JAPFFM010000020">
    <property type="protein sequence ID" value="KAJ6682698.1"/>
    <property type="molecule type" value="Genomic_DNA"/>
</dbReference>
<reference evidence="1" key="1">
    <citation type="submission" date="2022-11" db="EMBL/GenBank/DDBJ databases">
        <authorList>
            <person name="Hyden B.L."/>
            <person name="Feng K."/>
            <person name="Yates T."/>
            <person name="Jawdy S."/>
            <person name="Smart L.B."/>
            <person name="Muchero W."/>
        </authorList>
    </citation>
    <scope>NUCLEOTIDE SEQUENCE</scope>
    <source>
        <tissue evidence="1">Shoot tip</tissue>
    </source>
</reference>
<protein>
    <submittedName>
        <fullName evidence="1">Uncharacterized protein</fullName>
    </submittedName>
</protein>
<proteinExistence type="predicted"/>
<keyword evidence="2" id="KW-1185">Reference proteome</keyword>